<feature type="domain" description="Radical SAM core" evidence="1">
    <location>
        <begin position="253"/>
        <end position="496"/>
    </location>
</feature>
<gene>
    <name evidence="2" type="ORF">H8Z77_04125</name>
</gene>
<dbReference type="Pfam" id="PF04055">
    <property type="entry name" value="Radical_SAM"/>
    <property type="match status" value="1"/>
</dbReference>
<proteinExistence type="predicted"/>
<dbReference type="SFLD" id="SFLDS00029">
    <property type="entry name" value="Radical_SAM"/>
    <property type="match status" value="1"/>
</dbReference>
<dbReference type="Proteomes" id="UP000649151">
    <property type="component" value="Unassembled WGS sequence"/>
</dbReference>
<evidence type="ECO:0000313" key="3">
    <source>
        <dbReference type="Proteomes" id="UP000649151"/>
    </source>
</evidence>
<protein>
    <submittedName>
        <fullName evidence="2">TIGR03960 family B12-binding radical SAM protein</fullName>
    </submittedName>
</protein>
<dbReference type="SMART" id="SM00729">
    <property type="entry name" value="Elp3"/>
    <property type="match status" value="1"/>
</dbReference>
<accession>A0ABR7IQ25</accession>
<comment type="caution">
    <text evidence="2">The sequence shown here is derived from an EMBL/GenBank/DDBJ whole genome shotgun (WGS) entry which is preliminary data.</text>
</comment>
<dbReference type="InterPro" id="IPR045784">
    <property type="entry name" value="Radical_SAM_N2"/>
</dbReference>
<sequence>MVPQAIEQLLPLVQKPARYVGGELGCIYKKKDQVTVRFAFCFPDTYEVGMSHLGMKILYQVLNDMPNCWCERVFAPWLDFEKQMKQHNIPLYALESFDPLSDFDIIGFTLQYELSYTNILNMLDLGGVPVKASERKGLHNLVVAGGPCACNPEPLADFVDLFMLGEGEEVIQELVNLYDEAKQQGWSKEAFLQKAAQIGGIYVPSLYEVDYNQDGTIASITPTHGAPEKVTKRIIKDMDNVTYPDTFIVPFIQTVHDRGMIELMRGCIRGCRFCQAGFLYRPLREKSPDVLCAQGKALCENTGFEEVSLSSLSTSDYSQLPQLLDTFMDYTEKNKINLSLPSLRIDNFSDELLEKIAKVRKSGLTFAPEAGTQRLRDVINKNVTEEEVMSTCRIAFEGGYTSVKLYFMLGLPTETMDDVAGIVQLGQKVVDLYYSLPNRKKGKGGVSVSISASTFVPKPFTPFQWEPQDTPEMVAEKQKHMVASTTTKKIRLSWHEVHTSQLEAVLARGDRRLGEVLYRAWKKGCYFDSWEENFFFDRWQEAMEESSLTMEFYANRRRDFSEVLPWSHLDYGISESFLKRENEKAKQEKVTPNCRLQCSGCSANKLIGGPCFE</sequence>
<dbReference type="InterPro" id="IPR007197">
    <property type="entry name" value="rSAM"/>
</dbReference>
<name>A0ABR7IQ25_9CLOT</name>
<evidence type="ECO:0000313" key="2">
    <source>
        <dbReference type="EMBL" id="MBC5787213.1"/>
    </source>
</evidence>
<dbReference type="Gene3D" id="3.80.30.20">
    <property type="entry name" value="tm_1862 like domain"/>
    <property type="match status" value="1"/>
</dbReference>
<reference evidence="2 3" key="1">
    <citation type="submission" date="2020-08" db="EMBL/GenBank/DDBJ databases">
        <title>Genome public.</title>
        <authorList>
            <person name="Liu C."/>
            <person name="Sun Q."/>
        </authorList>
    </citation>
    <scope>NUCLEOTIDE SEQUENCE [LARGE SCALE GENOMIC DNA]</scope>
    <source>
        <strain evidence="2 3">NSJ-27</strain>
    </source>
</reference>
<dbReference type="EMBL" id="JACOQK010000001">
    <property type="protein sequence ID" value="MBC5787213.1"/>
    <property type="molecule type" value="Genomic_DNA"/>
</dbReference>
<dbReference type="PROSITE" id="PS51918">
    <property type="entry name" value="RADICAL_SAM"/>
    <property type="match status" value="1"/>
</dbReference>
<dbReference type="PANTHER" id="PTHR42731">
    <property type="entry name" value="SLL1084 PROTEIN"/>
    <property type="match status" value="1"/>
</dbReference>
<dbReference type="InterPro" id="IPR023404">
    <property type="entry name" value="rSAM_horseshoe"/>
</dbReference>
<dbReference type="PANTHER" id="PTHR42731:SF1">
    <property type="entry name" value="RADICAL SAM DOMAIN PROTEIN"/>
    <property type="match status" value="1"/>
</dbReference>
<dbReference type="Pfam" id="PF19864">
    <property type="entry name" value="Radical_SAM_N2"/>
    <property type="match status" value="1"/>
</dbReference>
<dbReference type="InterPro" id="IPR023862">
    <property type="entry name" value="CHP03960_rSAM"/>
</dbReference>
<dbReference type="SUPFAM" id="SSF102114">
    <property type="entry name" value="Radical SAM enzymes"/>
    <property type="match status" value="1"/>
</dbReference>
<organism evidence="2 3">
    <name type="scientific">Clostridium facile</name>
    <dbReference type="NCBI Taxonomy" id="2763035"/>
    <lineage>
        <taxon>Bacteria</taxon>
        <taxon>Bacillati</taxon>
        <taxon>Bacillota</taxon>
        <taxon>Clostridia</taxon>
        <taxon>Eubacteriales</taxon>
        <taxon>Clostridiaceae</taxon>
        <taxon>Clostridium</taxon>
    </lineage>
</organism>
<dbReference type="SFLD" id="SFLDG01082">
    <property type="entry name" value="B12-binding_domain_containing"/>
    <property type="match status" value="1"/>
</dbReference>
<dbReference type="InterPro" id="IPR058240">
    <property type="entry name" value="rSAM_sf"/>
</dbReference>
<keyword evidence="3" id="KW-1185">Reference proteome</keyword>
<dbReference type="RefSeq" id="WP_186996263.1">
    <property type="nucleotide sequence ID" value="NZ_JACOQK010000001.1"/>
</dbReference>
<dbReference type="NCBIfam" id="TIGR03960">
    <property type="entry name" value="rSAM_fuse_unch"/>
    <property type="match status" value="1"/>
</dbReference>
<dbReference type="InterPro" id="IPR006638">
    <property type="entry name" value="Elp3/MiaA/NifB-like_rSAM"/>
</dbReference>
<evidence type="ECO:0000259" key="1">
    <source>
        <dbReference type="PROSITE" id="PS51918"/>
    </source>
</evidence>
<dbReference type="CDD" id="cd01335">
    <property type="entry name" value="Radical_SAM"/>
    <property type="match status" value="1"/>
</dbReference>